<reference evidence="2 3" key="2">
    <citation type="journal article" date="2019" name="G3 (Bethesda)">
        <title>Hybrid Assembly of the Genome of the Entomopathogenic Nematode Steinernema carpocapsae Identifies the X-Chromosome.</title>
        <authorList>
            <person name="Serra L."/>
            <person name="Macchietto M."/>
            <person name="Macias-Munoz A."/>
            <person name="McGill C.J."/>
            <person name="Rodriguez I.M."/>
            <person name="Rodriguez B."/>
            <person name="Murad R."/>
            <person name="Mortazavi A."/>
        </authorList>
    </citation>
    <scope>NUCLEOTIDE SEQUENCE [LARGE SCALE GENOMIC DNA]</scope>
    <source>
        <strain evidence="2 3">ALL</strain>
    </source>
</reference>
<dbReference type="AlphaFoldDB" id="A0A4V6XW47"/>
<comment type="caution">
    <text evidence="2">The sequence shown here is derived from an EMBL/GenBank/DDBJ whole genome shotgun (WGS) entry which is preliminary data.</text>
</comment>
<evidence type="ECO:0000313" key="3">
    <source>
        <dbReference type="Proteomes" id="UP000298663"/>
    </source>
</evidence>
<feature type="compositionally biased region" description="Basic and acidic residues" evidence="1">
    <location>
        <begin position="129"/>
        <end position="138"/>
    </location>
</feature>
<reference evidence="2 3" key="1">
    <citation type="journal article" date="2015" name="Genome Biol.">
        <title>Comparative genomics of Steinernema reveals deeply conserved gene regulatory networks.</title>
        <authorList>
            <person name="Dillman A.R."/>
            <person name="Macchietto M."/>
            <person name="Porter C.F."/>
            <person name="Rogers A."/>
            <person name="Williams B."/>
            <person name="Antoshechkin I."/>
            <person name="Lee M.M."/>
            <person name="Goodwin Z."/>
            <person name="Lu X."/>
            <person name="Lewis E.E."/>
            <person name="Goodrich-Blair H."/>
            <person name="Stock S.P."/>
            <person name="Adams B.J."/>
            <person name="Sternberg P.W."/>
            <person name="Mortazavi A."/>
        </authorList>
    </citation>
    <scope>NUCLEOTIDE SEQUENCE [LARGE SCALE GENOMIC DNA]</scope>
    <source>
        <strain evidence="2 3">ALL</strain>
    </source>
</reference>
<evidence type="ECO:0000313" key="2">
    <source>
        <dbReference type="EMBL" id="TKR77665.1"/>
    </source>
</evidence>
<name>A0A4V6XW47_STECR</name>
<accession>A0A4V6XW47</accession>
<gene>
    <name evidence="2" type="ORF">L596_018592</name>
</gene>
<keyword evidence="3" id="KW-1185">Reference proteome</keyword>
<evidence type="ECO:0000256" key="1">
    <source>
        <dbReference type="SAM" id="MobiDB-lite"/>
    </source>
</evidence>
<dbReference type="EMBL" id="AZBU02000005">
    <property type="protein sequence ID" value="TKR77665.1"/>
    <property type="molecule type" value="Genomic_DNA"/>
</dbReference>
<proteinExistence type="predicted"/>
<sequence>MYSTRKHYKHGSNSLLFVFLGRRNSDGDVAFSFNGGGFPGAGGDGEVSLGVHGALDGVKVDVLGETDLLDEEAFDGARFRFRGVLCLDDKIVTNDVHLEFFRLESRSRESDREDAVFESHLGGFSAGRVAEEGSEGSRRRWRRTEPNPGKKASESRRAILRSWFGLG</sequence>
<feature type="region of interest" description="Disordered" evidence="1">
    <location>
        <begin position="128"/>
        <end position="155"/>
    </location>
</feature>
<protein>
    <submittedName>
        <fullName evidence="2">Uncharacterized protein</fullName>
    </submittedName>
</protein>
<organism evidence="2 3">
    <name type="scientific">Steinernema carpocapsae</name>
    <name type="common">Entomopathogenic nematode</name>
    <dbReference type="NCBI Taxonomy" id="34508"/>
    <lineage>
        <taxon>Eukaryota</taxon>
        <taxon>Metazoa</taxon>
        <taxon>Ecdysozoa</taxon>
        <taxon>Nematoda</taxon>
        <taxon>Chromadorea</taxon>
        <taxon>Rhabditida</taxon>
        <taxon>Tylenchina</taxon>
        <taxon>Panagrolaimomorpha</taxon>
        <taxon>Strongyloidoidea</taxon>
        <taxon>Steinernematidae</taxon>
        <taxon>Steinernema</taxon>
    </lineage>
</organism>
<dbReference type="Proteomes" id="UP000298663">
    <property type="component" value="Unassembled WGS sequence"/>
</dbReference>